<name>A0ABQ4GQA3_9ACTN</name>
<reference evidence="2 3" key="1">
    <citation type="submission" date="2021-01" db="EMBL/GenBank/DDBJ databases">
        <title>Whole genome shotgun sequence of Microbispora siamensis NBRC 104113.</title>
        <authorList>
            <person name="Komaki H."/>
            <person name="Tamura T."/>
        </authorList>
    </citation>
    <scope>NUCLEOTIDE SEQUENCE [LARGE SCALE GENOMIC DNA]</scope>
    <source>
        <strain evidence="2 3">NBRC 104113</strain>
    </source>
</reference>
<comment type="caution">
    <text evidence="2">The sequence shown here is derived from an EMBL/GenBank/DDBJ whole genome shotgun (WGS) entry which is preliminary data.</text>
</comment>
<feature type="compositionally biased region" description="Polar residues" evidence="1">
    <location>
        <begin position="57"/>
        <end position="69"/>
    </location>
</feature>
<organism evidence="2 3">
    <name type="scientific">Microbispora siamensis</name>
    <dbReference type="NCBI Taxonomy" id="564413"/>
    <lineage>
        <taxon>Bacteria</taxon>
        <taxon>Bacillati</taxon>
        <taxon>Actinomycetota</taxon>
        <taxon>Actinomycetes</taxon>
        <taxon>Streptosporangiales</taxon>
        <taxon>Streptosporangiaceae</taxon>
        <taxon>Microbispora</taxon>
    </lineage>
</organism>
<dbReference type="Proteomes" id="UP000660454">
    <property type="component" value="Unassembled WGS sequence"/>
</dbReference>
<protein>
    <submittedName>
        <fullName evidence="2">Uncharacterized protein</fullName>
    </submittedName>
</protein>
<evidence type="ECO:0000313" key="3">
    <source>
        <dbReference type="Proteomes" id="UP000660454"/>
    </source>
</evidence>
<accession>A0ABQ4GQA3</accession>
<sequence>MRVLQRDVLADRAEIVAQVKRVGGGLDTGQDASKSHTAILSGVAGCPRQTRPGGAGSSPSTGRLSPGTA</sequence>
<feature type="region of interest" description="Disordered" evidence="1">
    <location>
        <begin position="42"/>
        <end position="69"/>
    </location>
</feature>
<gene>
    <name evidence="2" type="ORF">Msi02_44290</name>
</gene>
<proteinExistence type="predicted"/>
<evidence type="ECO:0000256" key="1">
    <source>
        <dbReference type="SAM" id="MobiDB-lite"/>
    </source>
</evidence>
<dbReference type="EMBL" id="BOOF01000025">
    <property type="protein sequence ID" value="GIH63612.1"/>
    <property type="molecule type" value="Genomic_DNA"/>
</dbReference>
<evidence type="ECO:0000313" key="2">
    <source>
        <dbReference type="EMBL" id="GIH63612.1"/>
    </source>
</evidence>
<keyword evidence="3" id="KW-1185">Reference proteome</keyword>